<dbReference type="KEGG" id="rpm:RSPPHO_01374"/>
<organism evidence="2 3">
    <name type="scientific">Pararhodospirillum photometricum DSM 122</name>
    <dbReference type="NCBI Taxonomy" id="1150469"/>
    <lineage>
        <taxon>Bacteria</taxon>
        <taxon>Pseudomonadati</taxon>
        <taxon>Pseudomonadota</taxon>
        <taxon>Alphaproteobacteria</taxon>
        <taxon>Rhodospirillales</taxon>
        <taxon>Rhodospirillaceae</taxon>
        <taxon>Pararhodospirillum</taxon>
    </lineage>
</organism>
<keyword evidence="1" id="KW-0472">Membrane</keyword>
<sequence length="84" mass="9595">MVWIAYTVSGRSGRPYRDRFRVEPIFLRTSLFPGFWNKSPMRYLIRSILVVVILGVVGLGVVLASLDMAPPTRTIVKVIPNDRY</sequence>
<keyword evidence="1" id="KW-0812">Transmembrane</keyword>
<keyword evidence="3" id="KW-1185">Reference proteome</keyword>
<dbReference type="HOGENOM" id="CLU_2525356_0_0_5"/>
<name>H6SJ35_PARPM</name>
<accession>H6SJ35</accession>
<keyword evidence="1" id="KW-1133">Transmembrane helix</keyword>
<proteinExistence type="predicted"/>
<evidence type="ECO:0000256" key="1">
    <source>
        <dbReference type="SAM" id="Phobius"/>
    </source>
</evidence>
<evidence type="ECO:0000313" key="2">
    <source>
        <dbReference type="EMBL" id="CCG08000.1"/>
    </source>
</evidence>
<dbReference type="EMBL" id="HE663493">
    <property type="protein sequence ID" value="CCG08000.1"/>
    <property type="molecule type" value="Genomic_DNA"/>
</dbReference>
<feature type="transmembrane region" description="Helical" evidence="1">
    <location>
        <begin position="43"/>
        <end position="66"/>
    </location>
</feature>
<dbReference type="Proteomes" id="UP000033220">
    <property type="component" value="Chromosome DSM 122"/>
</dbReference>
<evidence type="ECO:0000313" key="3">
    <source>
        <dbReference type="Proteomes" id="UP000033220"/>
    </source>
</evidence>
<dbReference type="PATRIC" id="fig|1150469.3.peg.1551"/>
<protein>
    <submittedName>
        <fullName evidence="2">Uncharacterized protein</fullName>
    </submittedName>
</protein>
<gene>
    <name evidence="2" type="ORF">RSPPHO_01374</name>
</gene>
<dbReference type="AlphaFoldDB" id="H6SJ35"/>
<reference evidence="2 3" key="1">
    <citation type="submission" date="2012-02" db="EMBL/GenBank/DDBJ databases">
        <title>Shotgun genome sequence of Phaeospirillum photometricum DSM 122.</title>
        <authorList>
            <person name="Duquesne K."/>
            <person name="Sturgis J."/>
        </authorList>
    </citation>
    <scope>NUCLEOTIDE SEQUENCE [LARGE SCALE GENOMIC DNA]</scope>
    <source>
        <strain evidence="3">DSM122</strain>
    </source>
</reference>